<protein>
    <recommendedName>
        <fullName evidence="1">DUF1214 domain-containing protein</fullName>
    </recommendedName>
</protein>
<reference evidence="2" key="1">
    <citation type="submission" date="2023-10" db="EMBL/GenBank/DDBJ databases">
        <authorList>
            <person name="Chen Y."/>
            <person name="Shah S."/>
            <person name="Dougan E. K."/>
            <person name="Thang M."/>
            <person name="Chan C."/>
        </authorList>
    </citation>
    <scope>NUCLEOTIDE SEQUENCE [LARGE SCALE GENOMIC DNA]</scope>
</reference>
<feature type="domain" description="DUF1214" evidence="1">
    <location>
        <begin position="32"/>
        <end position="101"/>
    </location>
</feature>
<proteinExistence type="predicted"/>
<sequence length="120" mass="13108">MPLEDAYCSNVVIKKADCTEVSFAKPPVDYDNLGYWSLTAYNMEDYLGTDSAALSAYKAESNDDGSFSIFVGNNQDCKSKANQIDMPEGGAALILRVYRPTSLEAAKEFETKLVADNNGK</sequence>
<dbReference type="Proteomes" id="UP001189429">
    <property type="component" value="Unassembled WGS sequence"/>
</dbReference>
<dbReference type="SUPFAM" id="SSF160935">
    <property type="entry name" value="VPA0735-like"/>
    <property type="match status" value="1"/>
</dbReference>
<dbReference type="EMBL" id="CAUYUJ010003179">
    <property type="protein sequence ID" value="CAK0804165.1"/>
    <property type="molecule type" value="Genomic_DNA"/>
</dbReference>
<dbReference type="InterPro" id="IPR010621">
    <property type="entry name" value="DUF1214"/>
</dbReference>
<keyword evidence="3" id="KW-1185">Reference proteome</keyword>
<evidence type="ECO:0000259" key="1">
    <source>
        <dbReference type="Pfam" id="PF06742"/>
    </source>
</evidence>
<organism evidence="2 3">
    <name type="scientific">Prorocentrum cordatum</name>
    <dbReference type="NCBI Taxonomy" id="2364126"/>
    <lineage>
        <taxon>Eukaryota</taxon>
        <taxon>Sar</taxon>
        <taxon>Alveolata</taxon>
        <taxon>Dinophyceae</taxon>
        <taxon>Prorocentrales</taxon>
        <taxon>Prorocentraceae</taxon>
        <taxon>Prorocentrum</taxon>
    </lineage>
</organism>
<dbReference type="Gene3D" id="2.60.120.1600">
    <property type="match status" value="1"/>
</dbReference>
<dbReference type="Pfam" id="PF06742">
    <property type="entry name" value="DUF1214"/>
    <property type="match status" value="1"/>
</dbReference>
<evidence type="ECO:0000313" key="2">
    <source>
        <dbReference type="EMBL" id="CAK0804165.1"/>
    </source>
</evidence>
<gene>
    <name evidence="2" type="ORF">PCOR1329_LOCUS11069</name>
</gene>
<name>A0ABN9QE22_9DINO</name>
<comment type="caution">
    <text evidence="2">The sequence shown here is derived from an EMBL/GenBank/DDBJ whole genome shotgun (WGS) entry which is preliminary data.</text>
</comment>
<evidence type="ECO:0000313" key="3">
    <source>
        <dbReference type="Proteomes" id="UP001189429"/>
    </source>
</evidence>
<accession>A0ABN9QE22</accession>